<dbReference type="Proteomes" id="UP001566132">
    <property type="component" value="Unassembled WGS sequence"/>
</dbReference>
<dbReference type="PANTHER" id="PTHR10742">
    <property type="entry name" value="FLAVIN MONOAMINE OXIDASE"/>
    <property type="match status" value="1"/>
</dbReference>
<evidence type="ECO:0000313" key="3">
    <source>
        <dbReference type="Proteomes" id="UP001566132"/>
    </source>
</evidence>
<dbReference type="SUPFAM" id="SSF54373">
    <property type="entry name" value="FAD-linked reductases, C-terminal domain"/>
    <property type="match status" value="2"/>
</dbReference>
<dbReference type="PANTHER" id="PTHR10742:SF398">
    <property type="entry name" value="AMINE OXIDASE DOMAIN-CONTAINING PROTEIN-RELATED"/>
    <property type="match status" value="1"/>
</dbReference>
<dbReference type="InterPro" id="IPR036188">
    <property type="entry name" value="FAD/NAD-bd_sf"/>
</dbReference>
<dbReference type="EMBL" id="JBDJPC010000005">
    <property type="protein sequence ID" value="KAL1501375.1"/>
    <property type="molecule type" value="Genomic_DNA"/>
</dbReference>
<reference evidence="2 3" key="1">
    <citation type="submission" date="2024-05" db="EMBL/GenBank/DDBJ databases">
        <title>Genetic variation in Jamaican populations of the coffee berry borer (Hypothenemus hampei).</title>
        <authorList>
            <person name="Errbii M."/>
            <person name="Myrie A."/>
        </authorList>
    </citation>
    <scope>NUCLEOTIDE SEQUENCE [LARGE SCALE GENOMIC DNA]</scope>
    <source>
        <strain evidence="2">JA-Hopewell-2020-01-JO</strain>
        <tissue evidence="2">Whole body</tissue>
    </source>
</reference>
<feature type="domain" description="Amine oxidase" evidence="1">
    <location>
        <begin position="490"/>
        <end position="916"/>
    </location>
</feature>
<dbReference type="InterPro" id="IPR050281">
    <property type="entry name" value="Flavin_monoamine_oxidase"/>
</dbReference>
<comment type="caution">
    <text evidence="2">The sequence shown here is derived from an EMBL/GenBank/DDBJ whole genome shotgun (WGS) entry which is preliminary data.</text>
</comment>
<dbReference type="Pfam" id="PF01593">
    <property type="entry name" value="Amino_oxidase"/>
    <property type="match status" value="2"/>
</dbReference>
<keyword evidence="3" id="KW-1185">Reference proteome</keyword>
<proteinExistence type="predicted"/>
<dbReference type="InterPro" id="IPR002937">
    <property type="entry name" value="Amino_oxidase"/>
</dbReference>
<name>A0ABD1ERH1_HYPHA</name>
<dbReference type="Gene3D" id="3.90.660.10">
    <property type="match status" value="2"/>
</dbReference>
<feature type="domain" description="Amine oxidase" evidence="1">
    <location>
        <begin position="15"/>
        <end position="472"/>
    </location>
</feature>
<dbReference type="Gene3D" id="3.50.50.60">
    <property type="entry name" value="FAD/NAD(P)-binding domain"/>
    <property type="match status" value="2"/>
</dbReference>
<dbReference type="SUPFAM" id="SSF51905">
    <property type="entry name" value="FAD/NAD(P)-binding domain"/>
    <property type="match status" value="2"/>
</dbReference>
<sequence length="928" mass="105042">MPVQPAVVILGAGAAGVAAATKLLQNGFNNVKVLEAENRIGGRVYSIPFEDTIVDLGAQWVHGENGNIVYEMVKNLNLTGHPDVNVFSNLNFFNASGEKVPNNLTEPWIELGRYLIHDDEEPSIEPDENLDTYFKKKFEEHLNKYGCDSKDSISIAKMTLEWFGKFYLCLDPAESLEQISSTSLIRYKECEGETMIHWKNNGFASIFNVLTSKTPNFNKNYLQLNCEVTKIEWNQNGKVIVHCVEEPPIQADHVIVTFSLGVLKRCHETLFDPKLPQDKVTLINNIAIGTCHKILLKFSQKWWDNETTDFSFLWSEKEKLSIIKEFPLGPVKNGKSWLVDIIGFHTIDGHPNILQGWLVGSMVDEVELLPDDLVQDASMFLLKKFVGKFYDIPKPTSILRSKWSTNPHFLGGYSYVGVAMEKLGLVHADLAHPLCINDIPRLLFAGEATHSCYFSTVHGAIESGYREAERLINIYQKPIKKQVVIVGAGLAGLGAAHTLINNGITDFCILEAQSQAGGRIKTIEVEGKPLDLGAQWMHGQNNYLYQLARKNNLLSDIVSEEGLGIYVRSNGEIVDPFTVEKVRFKMGQLFDQCNKGESVEAYIEQQFSRCMDLNSENKEIFLELLDWHKRFQIIDNSCKDLTRLSAKKWNYYVCEDDEAHSNLTKGYHALLQLLLDPLPKDLIKFNSPVTSIDFIEDSLLQLTIEDSPRVVCDHLILTPSLGVLKSSPQLTKLLTYQMKQNIEKMGFGAICKIFLFFHENWWGNRKGFQLLWTADCPFEEKTTWMRHIDGIDEVFNWENVLIAWVGGDAVEEVERLPEAEVGKQIIQLLRKFLIDDSIPTPYKTIRTRWLNNPFIKGAYCHITPDCDENGSGIEALQEVVKVEEIPRILLAGEAVHESHYSTTHGAYESGVAQAQILCDYINSIKEKI</sequence>
<evidence type="ECO:0000259" key="1">
    <source>
        <dbReference type="Pfam" id="PF01593"/>
    </source>
</evidence>
<organism evidence="2 3">
    <name type="scientific">Hypothenemus hampei</name>
    <name type="common">Coffee berry borer</name>
    <dbReference type="NCBI Taxonomy" id="57062"/>
    <lineage>
        <taxon>Eukaryota</taxon>
        <taxon>Metazoa</taxon>
        <taxon>Ecdysozoa</taxon>
        <taxon>Arthropoda</taxon>
        <taxon>Hexapoda</taxon>
        <taxon>Insecta</taxon>
        <taxon>Pterygota</taxon>
        <taxon>Neoptera</taxon>
        <taxon>Endopterygota</taxon>
        <taxon>Coleoptera</taxon>
        <taxon>Polyphaga</taxon>
        <taxon>Cucujiformia</taxon>
        <taxon>Curculionidae</taxon>
        <taxon>Scolytinae</taxon>
        <taxon>Hypothenemus</taxon>
    </lineage>
</organism>
<protein>
    <recommendedName>
        <fullName evidence="1">Amine oxidase domain-containing protein</fullName>
    </recommendedName>
</protein>
<gene>
    <name evidence="2" type="ORF">ABEB36_006705</name>
</gene>
<dbReference type="AlphaFoldDB" id="A0ABD1ERH1"/>
<evidence type="ECO:0000313" key="2">
    <source>
        <dbReference type="EMBL" id="KAL1501375.1"/>
    </source>
</evidence>
<accession>A0ABD1ERH1</accession>